<dbReference type="Proteomes" id="UP000465622">
    <property type="component" value="Chromosome"/>
</dbReference>
<dbReference type="InterPro" id="IPR000873">
    <property type="entry name" value="AMP-dep_synth/lig_dom"/>
</dbReference>
<keyword evidence="4" id="KW-0436">Ligase</keyword>
<dbReference type="AlphaFoldDB" id="A0AAI8TPK0"/>
<dbReference type="InterPro" id="IPR020845">
    <property type="entry name" value="AMP-binding_CS"/>
</dbReference>
<accession>A0AAI8TPK0</accession>
<dbReference type="PANTHER" id="PTHR22754">
    <property type="entry name" value="DISCO-INTERACTING PROTEIN 2 DIP2 -RELATED"/>
    <property type="match status" value="1"/>
</dbReference>
<dbReference type="Gene3D" id="3.30.300.30">
    <property type="match status" value="1"/>
</dbReference>
<dbReference type="Pfam" id="PF00501">
    <property type="entry name" value="AMP-binding"/>
    <property type="match status" value="1"/>
</dbReference>
<feature type="domain" description="AMP-dependent synthetase/ligase" evidence="2">
    <location>
        <begin position="16"/>
        <end position="387"/>
    </location>
</feature>
<keyword evidence="5" id="KW-1185">Reference proteome</keyword>
<dbReference type="EC" id="6.2.1.20" evidence="4"/>
<organism evidence="4 6">
    <name type="scientific">Mycolicibacterium mageritense</name>
    <name type="common">Mycobacterium mageritense</name>
    <dbReference type="NCBI Taxonomy" id="53462"/>
    <lineage>
        <taxon>Bacteria</taxon>
        <taxon>Bacillati</taxon>
        <taxon>Actinomycetota</taxon>
        <taxon>Actinomycetes</taxon>
        <taxon>Mycobacteriales</taxon>
        <taxon>Mycobacteriaceae</taxon>
        <taxon>Mycolicibacterium</taxon>
    </lineage>
</organism>
<reference evidence="4" key="3">
    <citation type="submission" date="2023-03" db="EMBL/GenBank/DDBJ databases">
        <title>Draft genome sequence of a Mycolicibacterium mageritense strain H4_3_1 isolated from a hybrid biological-inorganic system reactor.</title>
        <authorList>
            <person name="Feng X."/>
            <person name="Kazama D."/>
            <person name="Sato K."/>
            <person name="Kobayashi H."/>
        </authorList>
    </citation>
    <scope>NUCLEOTIDE SEQUENCE</scope>
    <source>
        <strain evidence="4">H4_3_1</strain>
    </source>
</reference>
<dbReference type="PANTHER" id="PTHR22754:SF32">
    <property type="entry name" value="DISCO-INTERACTING PROTEIN 2"/>
    <property type="match status" value="1"/>
</dbReference>
<comment type="similarity">
    <text evidence="1">Belongs to the ATP-dependent AMP-binding enzyme family.</text>
</comment>
<evidence type="ECO:0000256" key="1">
    <source>
        <dbReference type="ARBA" id="ARBA00006432"/>
    </source>
</evidence>
<dbReference type="GO" id="GO:0005886">
    <property type="term" value="C:plasma membrane"/>
    <property type="evidence" value="ECO:0007669"/>
    <property type="project" value="TreeGrafter"/>
</dbReference>
<sequence length="537" mass="56833">MNLLAEALSARLGTSPQHLVLLEDGVWVRYPWQEILARAQNSAERLLDDEVTRVGLVGEPTADLVSAIIGAFLAGTSVSILPGPVRGAEASQWASNTLNRFRGIGVQCVLSQGSYLERLTGIADTPRVVDLTGFVPAQRCTPFTVPQADAPIAVLQGTAGSTGLPRSVKISPAAMLANLSGINERTGVTGADVGCSWLPLYHDMGLSFLIAGALAGVEVWQAPTSAFQSSPFRWLNWLSDSRATLTAAPNMAYGMIGKYSRRVADVDLSSLRFALNGGEPVDCELTERFAVEMARFGFSADALSPSYGLAESTCAVTIPEPGDGLRVDETVFLTDEGATPRRHAMLGHALPGMEVRIEPHADTSVEVTDREIGEIVIRGSSMMTGYLGEEPLRDGEWFHTGDLGYFVDGALVVCGRAKEIITVAGRNVFPAEVEQIAAQVPGMREGAVAAVGVGEGSIRPSLVIVAEFRGPDEDGTRALVTQQVASGCGVVPADVVFVKPGALPRTSSGKLRRLEVKRTLVTDYSPTPRADAPAPPA</sequence>
<evidence type="ECO:0000313" key="6">
    <source>
        <dbReference type="Proteomes" id="UP001241092"/>
    </source>
</evidence>
<dbReference type="InterPro" id="IPR042099">
    <property type="entry name" value="ANL_N_sf"/>
</dbReference>
<dbReference type="EMBL" id="AP027452">
    <property type="protein sequence ID" value="BDY26195.1"/>
    <property type="molecule type" value="Genomic_DNA"/>
</dbReference>
<reference evidence="3 5" key="1">
    <citation type="journal article" date="2019" name="Emerg. Microbes Infect.">
        <title>Comprehensive subspecies identification of 175 nontuberculous mycobacteria species based on 7547 genomic profiles.</title>
        <authorList>
            <person name="Matsumoto Y."/>
            <person name="Kinjo T."/>
            <person name="Motooka D."/>
            <person name="Nabeya D."/>
            <person name="Jung N."/>
            <person name="Uechi K."/>
            <person name="Horii T."/>
            <person name="Iida T."/>
            <person name="Fujita J."/>
            <person name="Nakamura S."/>
        </authorList>
    </citation>
    <scope>NUCLEOTIDE SEQUENCE [LARGE SCALE GENOMIC DNA]</scope>
    <source>
        <strain evidence="3 5">JCM 12375</strain>
    </source>
</reference>
<dbReference type="PROSITE" id="PS00455">
    <property type="entry name" value="AMP_BINDING"/>
    <property type="match status" value="1"/>
</dbReference>
<dbReference type="Proteomes" id="UP001241092">
    <property type="component" value="Chromosome"/>
</dbReference>
<dbReference type="NCBIfam" id="NF004510">
    <property type="entry name" value="PRK05851.1"/>
    <property type="match status" value="1"/>
</dbReference>
<evidence type="ECO:0000313" key="3">
    <source>
        <dbReference type="EMBL" id="BBX31037.1"/>
    </source>
</evidence>
<evidence type="ECO:0000259" key="2">
    <source>
        <dbReference type="Pfam" id="PF00501"/>
    </source>
</evidence>
<evidence type="ECO:0000313" key="4">
    <source>
        <dbReference type="EMBL" id="BDY26195.1"/>
    </source>
</evidence>
<reference evidence="3" key="2">
    <citation type="submission" date="2020-02" db="EMBL/GenBank/DDBJ databases">
        <authorList>
            <person name="Matsumoto Y."/>
            <person name="Kinjo T."/>
            <person name="Motooka D."/>
            <person name="Nabeya D."/>
            <person name="Jung N."/>
            <person name="Uechi K."/>
            <person name="Horii T."/>
            <person name="Iida T."/>
            <person name="Fujita J."/>
            <person name="Nakamura S."/>
        </authorList>
    </citation>
    <scope>NUCLEOTIDE SEQUENCE</scope>
    <source>
        <strain evidence="3">JCM 12375</strain>
    </source>
</reference>
<protein>
    <submittedName>
        <fullName evidence="3">Long-chain-fatty-acid--ACP ligase</fullName>
    </submittedName>
    <submittedName>
        <fullName evidence="4">Long-chain-fatty-acid--[acyl-carrier-protein] ligase MbtM</fullName>
        <ecNumber evidence="4">6.2.1.20</ecNumber>
    </submittedName>
</protein>
<dbReference type="SUPFAM" id="SSF56801">
    <property type="entry name" value="Acetyl-CoA synthetase-like"/>
    <property type="match status" value="1"/>
</dbReference>
<dbReference type="InterPro" id="IPR045851">
    <property type="entry name" value="AMP-bd_C_sf"/>
</dbReference>
<evidence type="ECO:0000313" key="5">
    <source>
        <dbReference type="Proteomes" id="UP000465622"/>
    </source>
</evidence>
<gene>
    <name evidence="4" type="primary">mbtM_1</name>
    <name evidence="4" type="ORF">hbim_00106</name>
    <name evidence="3" type="ORF">MMAGJ_03190</name>
</gene>
<name>A0AAI8TPK0_MYCME</name>
<dbReference type="GO" id="GO:0006633">
    <property type="term" value="P:fatty acid biosynthetic process"/>
    <property type="evidence" value="ECO:0007669"/>
    <property type="project" value="TreeGrafter"/>
</dbReference>
<dbReference type="RefSeq" id="WP_051579017.1">
    <property type="nucleotide sequence ID" value="NZ_AP022567.1"/>
</dbReference>
<dbReference type="Gene3D" id="3.40.50.12780">
    <property type="entry name" value="N-terminal domain of ligase-like"/>
    <property type="match status" value="1"/>
</dbReference>
<dbReference type="GO" id="GO:0008922">
    <property type="term" value="F:long-chain fatty acid [acyl-carrier-protein] ligase activity"/>
    <property type="evidence" value="ECO:0007669"/>
    <property type="project" value="UniProtKB-EC"/>
</dbReference>
<proteinExistence type="inferred from homology"/>
<dbReference type="GO" id="GO:0070566">
    <property type="term" value="F:adenylyltransferase activity"/>
    <property type="evidence" value="ECO:0007669"/>
    <property type="project" value="TreeGrafter"/>
</dbReference>
<dbReference type="EMBL" id="AP022567">
    <property type="protein sequence ID" value="BBX31037.1"/>
    <property type="molecule type" value="Genomic_DNA"/>
</dbReference>